<evidence type="ECO:0000313" key="3">
    <source>
        <dbReference type="Proteomes" id="UP001597045"/>
    </source>
</evidence>
<proteinExistence type="predicted"/>
<evidence type="ECO:0008006" key="4">
    <source>
        <dbReference type="Google" id="ProtNLM"/>
    </source>
</evidence>
<accession>A0ABW3M674</accession>
<feature type="signal peptide" evidence="1">
    <location>
        <begin position="1"/>
        <end position="28"/>
    </location>
</feature>
<comment type="caution">
    <text evidence="2">The sequence shown here is derived from an EMBL/GenBank/DDBJ whole genome shotgun (WGS) entry which is preliminary data.</text>
</comment>
<evidence type="ECO:0000313" key="2">
    <source>
        <dbReference type="EMBL" id="MFD1045792.1"/>
    </source>
</evidence>
<keyword evidence="1" id="KW-0732">Signal</keyword>
<sequence>MRTKLARAAVVGAAALAAAGFTVMPANAATITFNAQCESGGLRIVCTAFSITGGTAPYTVSWAPANVWTLINPTNGVGNCYRGHGYGVTATVTDATGATETRGTGGNCNPGPWP</sequence>
<dbReference type="EMBL" id="JBHTIS010000413">
    <property type="protein sequence ID" value="MFD1045792.1"/>
    <property type="molecule type" value="Genomic_DNA"/>
</dbReference>
<feature type="chain" id="PRO_5046990775" description="Ig-like domain-containing protein" evidence="1">
    <location>
        <begin position="29"/>
        <end position="114"/>
    </location>
</feature>
<keyword evidence="3" id="KW-1185">Reference proteome</keyword>
<name>A0ABW3M674_9PSEU</name>
<dbReference type="Proteomes" id="UP001597045">
    <property type="component" value="Unassembled WGS sequence"/>
</dbReference>
<evidence type="ECO:0000256" key="1">
    <source>
        <dbReference type="SAM" id="SignalP"/>
    </source>
</evidence>
<reference evidence="3" key="1">
    <citation type="journal article" date="2019" name="Int. J. Syst. Evol. Microbiol.">
        <title>The Global Catalogue of Microorganisms (GCM) 10K type strain sequencing project: providing services to taxonomists for standard genome sequencing and annotation.</title>
        <authorList>
            <consortium name="The Broad Institute Genomics Platform"/>
            <consortium name="The Broad Institute Genome Sequencing Center for Infectious Disease"/>
            <person name="Wu L."/>
            <person name="Ma J."/>
        </authorList>
    </citation>
    <scope>NUCLEOTIDE SEQUENCE [LARGE SCALE GENOMIC DNA]</scope>
    <source>
        <strain evidence="3">JCM 31486</strain>
    </source>
</reference>
<gene>
    <name evidence="2" type="ORF">ACFQ1S_09580</name>
</gene>
<organism evidence="2 3">
    <name type="scientific">Kibdelosporangium lantanae</name>
    <dbReference type="NCBI Taxonomy" id="1497396"/>
    <lineage>
        <taxon>Bacteria</taxon>
        <taxon>Bacillati</taxon>
        <taxon>Actinomycetota</taxon>
        <taxon>Actinomycetes</taxon>
        <taxon>Pseudonocardiales</taxon>
        <taxon>Pseudonocardiaceae</taxon>
        <taxon>Kibdelosporangium</taxon>
    </lineage>
</organism>
<protein>
    <recommendedName>
        <fullName evidence="4">Ig-like domain-containing protein</fullName>
    </recommendedName>
</protein>